<dbReference type="RefSeq" id="WP_307363430.1">
    <property type="nucleotide sequence ID" value="NZ_JAUSXK010000001.1"/>
</dbReference>
<dbReference type="GO" id="GO:0003677">
    <property type="term" value="F:DNA binding"/>
    <property type="evidence" value="ECO:0007669"/>
    <property type="project" value="UniProtKB-KW"/>
</dbReference>
<keyword evidence="2" id="KW-0238">DNA-binding</keyword>
<dbReference type="PROSITE" id="PS50995">
    <property type="entry name" value="HTH_MARR_2"/>
    <property type="match status" value="1"/>
</dbReference>
<dbReference type="InterPro" id="IPR000835">
    <property type="entry name" value="HTH_MarR-typ"/>
</dbReference>
<dbReference type="Pfam" id="PF12802">
    <property type="entry name" value="MarR_2"/>
    <property type="match status" value="1"/>
</dbReference>
<dbReference type="SMART" id="SM00347">
    <property type="entry name" value="HTH_MARR"/>
    <property type="match status" value="1"/>
</dbReference>
<organism evidence="2 3">
    <name type="scientific">Microbacterium murale</name>
    <dbReference type="NCBI Taxonomy" id="1081040"/>
    <lineage>
        <taxon>Bacteria</taxon>
        <taxon>Bacillati</taxon>
        <taxon>Actinomycetota</taxon>
        <taxon>Actinomycetes</taxon>
        <taxon>Micrococcales</taxon>
        <taxon>Microbacteriaceae</taxon>
        <taxon>Microbacterium</taxon>
    </lineage>
</organism>
<feature type="domain" description="HTH marR-type" evidence="1">
    <location>
        <begin position="3"/>
        <end position="134"/>
    </location>
</feature>
<dbReference type="EMBL" id="JAUSXK010000001">
    <property type="protein sequence ID" value="MDQ0645277.1"/>
    <property type="molecule type" value="Genomic_DNA"/>
</dbReference>
<dbReference type="Gene3D" id="1.10.10.10">
    <property type="entry name" value="Winged helix-like DNA-binding domain superfamily/Winged helix DNA-binding domain"/>
    <property type="match status" value="1"/>
</dbReference>
<evidence type="ECO:0000259" key="1">
    <source>
        <dbReference type="PROSITE" id="PS50995"/>
    </source>
</evidence>
<gene>
    <name evidence="2" type="ORF">QFZ46_003437</name>
</gene>
<evidence type="ECO:0000313" key="2">
    <source>
        <dbReference type="EMBL" id="MDQ0645277.1"/>
    </source>
</evidence>
<dbReference type="InterPro" id="IPR052526">
    <property type="entry name" value="HTH-type_Bedaq_tolerance"/>
</dbReference>
<sequence length="147" mass="15912">MNRDEIIPSIVLSAHALARIAAQQAQNEAPSAQWRVLSLLERESGLRVGALAAAARTTQPGMTRLLGDLDRAGLVTRSPDADDSRATVVHITDDGLASLRTWREEFRVTLAPHFDDLDVVDWATLTRAAEILAAHSNEHLPSTGATE</sequence>
<dbReference type="InterPro" id="IPR036390">
    <property type="entry name" value="WH_DNA-bd_sf"/>
</dbReference>
<proteinExistence type="predicted"/>
<name>A0ABU0PEB0_9MICO</name>
<comment type="caution">
    <text evidence="2">The sequence shown here is derived from an EMBL/GenBank/DDBJ whole genome shotgun (WGS) entry which is preliminary data.</text>
</comment>
<dbReference type="Proteomes" id="UP001239085">
    <property type="component" value="Unassembled WGS sequence"/>
</dbReference>
<evidence type="ECO:0000313" key="3">
    <source>
        <dbReference type="Proteomes" id="UP001239085"/>
    </source>
</evidence>
<dbReference type="InterPro" id="IPR036388">
    <property type="entry name" value="WH-like_DNA-bd_sf"/>
</dbReference>
<protein>
    <submittedName>
        <fullName evidence="2">DNA-binding MarR family transcriptional regulator</fullName>
    </submittedName>
</protein>
<dbReference type="SUPFAM" id="SSF46785">
    <property type="entry name" value="Winged helix' DNA-binding domain"/>
    <property type="match status" value="1"/>
</dbReference>
<reference evidence="2 3" key="1">
    <citation type="submission" date="2023-07" db="EMBL/GenBank/DDBJ databases">
        <title>Comparative genomics of wheat-associated soil bacteria to identify genetic determinants of phenazine resistance.</title>
        <authorList>
            <person name="Mouncey N."/>
        </authorList>
    </citation>
    <scope>NUCLEOTIDE SEQUENCE [LARGE SCALE GENOMIC DNA]</scope>
    <source>
        <strain evidence="2 3">W2I7</strain>
    </source>
</reference>
<dbReference type="PANTHER" id="PTHR39515">
    <property type="entry name" value="CONSERVED PROTEIN"/>
    <property type="match status" value="1"/>
</dbReference>
<keyword evidence="3" id="KW-1185">Reference proteome</keyword>
<accession>A0ABU0PEB0</accession>
<dbReference type="PANTHER" id="PTHR39515:SF2">
    <property type="entry name" value="HTH-TYPE TRANSCRIPTIONAL REGULATOR RV0880"/>
    <property type="match status" value="1"/>
</dbReference>